<name>A0A841KQ43_9FIRM</name>
<sequence length="456" mass="49995">MAKTLKQVIAFGIALFLCMTAPVYGAEIQVRDIGDLIQIIEEDYFFEVSQQELLEGAMRGIFYPLDPYSNYFSKEEYDSFDQRNAGSFAGIGVTLSEYGGELMIDAVIQGGPAARAGLEAGDTILSVDGKTAEENGLPELVRLLKGEPQTKVKLSVRKLVTAQIVAAEVTREVIHLHPVTYKILENNIGYIKIDEFIEKVSDEVEKAVEALQKQKVKGIVIDVRNNPGGILDEAVNVADIFLPKNAPVVYIEFKDKSQQTLFSRKEPLNIPLAVLVNQGSASASEILAAAIQENKAGTVIGTTTYGKGTVQMVNELTNGGGIKLTIARYLTPKKNWIHEKGVTPDVVIENPKKTNLPVFAPLIEEKDYALGEKGLNVYGVQQRLNFLGYKEVIATGSMDGATTAALKDFQEENNLSNKTGVLNIETRDALNNKIVELYIKAPEDLQLNKAMELLNK</sequence>
<evidence type="ECO:0000256" key="4">
    <source>
        <dbReference type="ARBA" id="ARBA00022825"/>
    </source>
</evidence>
<feature type="domain" description="PDZ" evidence="6">
    <location>
        <begin position="77"/>
        <end position="145"/>
    </location>
</feature>
<protein>
    <submittedName>
        <fullName evidence="7">Carboxyl-terminal processing protease</fullName>
        <ecNumber evidence="7">3.4.21.102</ecNumber>
    </submittedName>
</protein>
<dbReference type="SMART" id="SM00228">
    <property type="entry name" value="PDZ"/>
    <property type="match status" value="1"/>
</dbReference>
<evidence type="ECO:0000256" key="2">
    <source>
        <dbReference type="ARBA" id="ARBA00022670"/>
    </source>
</evidence>
<dbReference type="InterPro" id="IPR036034">
    <property type="entry name" value="PDZ_sf"/>
</dbReference>
<dbReference type="GO" id="GO:0007165">
    <property type="term" value="P:signal transduction"/>
    <property type="evidence" value="ECO:0007669"/>
    <property type="project" value="TreeGrafter"/>
</dbReference>
<evidence type="ECO:0000259" key="6">
    <source>
        <dbReference type="PROSITE" id="PS50106"/>
    </source>
</evidence>
<dbReference type="InterPro" id="IPR055210">
    <property type="entry name" value="CtpA/B_N"/>
</dbReference>
<accession>A0A841KQ43</accession>
<dbReference type="SUPFAM" id="SSF50156">
    <property type="entry name" value="PDZ domain-like"/>
    <property type="match status" value="1"/>
</dbReference>
<keyword evidence="4 5" id="KW-0720">Serine protease</keyword>
<dbReference type="GO" id="GO:0030288">
    <property type="term" value="C:outer membrane-bounded periplasmic space"/>
    <property type="evidence" value="ECO:0007669"/>
    <property type="project" value="TreeGrafter"/>
</dbReference>
<comment type="caution">
    <text evidence="7">The sequence shown here is derived from an EMBL/GenBank/DDBJ whole genome shotgun (WGS) entry which is preliminary data.</text>
</comment>
<dbReference type="Gene3D" id="3.90.226.10">
    <property type="entry name" value="2-enoyl-CoA Hydratase, Chain A, domain 1"/>
    <property type="match status" value="1"/>
</dbReference>
<keyword evidence="2 5" id="KW-0645">Protease</keyword>
<dbReference type="InterPro" id="IPR029045">
    <property type="entry name" value="ClpP/crotonase-like_dom_sf"/>
</dbReference>
<reference evidence="7 8" key="1">
    <citation type="submission" date="2020-08" db="EMBL/GenBank/DDBJ databases">
        <title>Genomic Encyclopedia of Type Strains, Phase IV (KMG-IV): sequencing the most valuable type-strain genomes for metagenomic binning, comparative biology and taxonomic classification.</title>
        <authorList>
            <person name="Goeker M."/>
        </authorList>
    </citation>
    <scope>NUCLEOTIDE SEQUENCE [LARGE SCALE GENOMIC DNA]</scope>
    <source>
        <strain evidence="7 8">DSM 103526</strain>
    </source>
</reference>
<dbReference type="CDD" id="cd06782">
    <property type="entry name" value="cpPDZ_CPP-like"/>
    <property type="match status" value="1"/>
</dbReference>
<dbReference type="Pfam" id="PF01471">
    <property type="entry name" value="PG_binding_1"/>
    <property type="match status" value="1"/>
</dbReference>
<evidence type="ECO:0000256" key="5">
    <source>
        <dbReference type="RuleBase" id="RU004404"/>
    </source>
</evidence>
<dbReference type="RefSeq" id="WP_184310011.1">
    <property type="nucleotide sequence ID" value="NZ_JACHEN010000008.1"/>
</dbReference>
<dbReference type="Gene3D" id="1.10.101.10">
    <property type="entry name" value="PGBD-like superfamily/PGBD"/>
    <property type="match status" value="1"/>
</dbReference>
<dbReference type="Pfam" id="PF17820">
    <property type="entry name" value="PDZ_6"/>
    <property type="match status" value="1"/>
</dbReference>
<evidence type="ECO:0000313" key="7">
    <source>
        <dbReference type="EMBL" id="MBB6215596.1"/>
    </source>
</evidence>
<dbReference type="EMBL" id="JACHEN010000008">
    <property type="protein sequence ID" value="MBB6215596.1"/>
    <property type="molecule type" value="Genomic_DNA"/>
</dbReference>
<organism evidence="7 8">
    <name type="scientific">Anaerosolibacter carboniphilus</name>
    <dbReference type="NCBI Taxonomy" id="1417629"/>
    <lineage>
        <taxon>Bacteria</taxon>
        <taxon>Bacillati</taxon>
        <taxon>Bacillota</taxon>
        <taxon>Clostridia</taxon>
        <taxon>Peptostreptococcales</taxon>
        <taxon>Thermotaleaceae</taxon>
        <taxon>Anaerosolibacter</taxon>
    </lineage>
</organism>
<dbReference type="GO" id="GO:0006508">
    <property type="term" value="P:proteolysis"/>
    <property type="evidence" value="ECO:0007669"/>
    <property type="project" value="UniProtKB-KW"/>
</dbReference>
<dbReference type="NCBIfam" id="TIGR00225">
    <property type="entry name" value="prc"/>
    <property type="match status" value="1"/>
</dbReference>
<dbReference type="InterPro" id="IPR004447">
    <property type="entry name" value="Peptidase_S41A"/>
</dbReference>
<evidence type="ECO:0000313" key="8">
    <source>
        <dbReference type="Proteomes" id="UP000579281"/>
    </source>
</evidence>
<proteinExistence type="inferred from homology"/>
<keyword evidence="8" id="KW-1185">Reference proteome</keyword>
<dbReference type="InterPro" id="IPR005151">
    <property type="entry name" value="Tail-specific_protease"/>
</dbReference>
<evidence type="ECO:0000256" key="3">
    <source>
        <dbReference type="ARBA" id="ARBA00022801"/>
    </source>
</evidence>
<dbReference type="GO" id="GO:0004252">
    <property type="term" value="F:serine-type endopeptidase activity"/>
    <property type="evidence" value="ECO:0007669"/>
    <property type="project" value="UniProtKB-EC"/>
</dbReference>
<dbReference type="SMART" id="SM00245">
    <property type="entry name" value="TSPc"/>
    <property type="match status" value="1"/>
</dbReference>
<dbReference type="EC" id="3.4.21.102" evidence="7"/>
<dbReference type="PROSITE" id="PS50106">
    <property type="entry name" value="PDZ"/>
    <property type="match status" value="1"/>
</dbReference>
<keyword evidence="3 5" id="KW-0378">Hydrolase</keyword>
<dbReference type="SUPFAM" id="SSF52096">
    <property type="entry name" value="ClpP/crotonase"/>
    <property type="match status" value="1"/>
</dbReference>
<dbReference type="InterPro" id="IPR036366">
    <property type="entry name" value="PGBDSf"/>
</dbReference>
<dbReference type="InterPro" id="IPR036365">
    <property type="entry name" value="PGBD-like_sf"/>
</dbReference>
<comment type="similarity">
    <text evidence="1 5">Belongs to the peptidase S41A family.</text>
</comment>
<dbReference type="PANTHER" id="PTHR32060">
    <property type="entry name" value="TAIL-SPECIFIC PROTEASE"/>
    <property type="match status" value="1"/>
</dbReference>
<dbReference type="Pfam" id="PF03572">
    <property type="entry name" value="Peptidase_S41"/>
    <property type="match status" value="1"/>
</dbReference>
<dbReference type="Proteomes" id="UP000579281">
    <property type="component" value="Unassembled WGS sequence"/>
</dbReference>
<dbReference type="Pfam" id="PF22694">
    <property type="entry name" value="CtpB_N-like"/>
    <property type="match status" value="1"/>
</dbReference>
<dbReference type="CDD" id="cd07560">
    <property type="entry name" value="Peptidase_S41_CPP"/>
    <property type="match status" value="1"/>
</dbReference>
<dbReference type="SUPFAM" id="SSF47090">
    <property type="entry name" value="PGBD-like"/>
    <property type="match status" value="1"/>
</dbReference>
<dbReference type="PANTHER" id="PTHR32060:SF22">
    <property type="entry name" value="CARBOXYL-TERMINAL-PROCESSING PEPTIDASE 3, CHLOROPLASTIC"/>
    <property type="match status" value="1"/>
</dbReference>
<dbReference type="Gene3D" id="2.30.42.10">
    <property type="match status" value="1"/>
</dbReference>
<gene>
    <name evidence="7" type="ORF">HNQ80_001685</name>
</gene>
<dbReference type="AlphaFoldDB" id="A0A841KQ43"/>
<dbReference type="InterPro" id="IPR002477">
    <property type="entry name" value="Peptidoglycan-bd-like"/>
</dbReference>
<dbReference type="InterPro" id="IPR041489">
    <property type="entry name" value="PDZ_6"/>
</dbReference>
<evidence type="ECO:0000256" key="1">
    <source>
        <dbReference type="ARBA" id="ARBA00009179"/>
    </source>
</evidence>
<dbReference type="InterPro" id="IPR001478">
    <property type="entry name" value="PDZ"/>
</dbReference>
<dbReference type="Gene3D" id="3.30.750.44">
    <property type="match status" value="1"/>
</dbReference>